<dbReference type="OrthoDB" id="2740448at2759"/>
<dbReference type="CDD" id="cd00067">
    <property type="entry name" value="GAL4"/>
    <property type="match status" value="1"/>
</dbReference>
<dbReference type="InterPro" id="IPR050675">
    <property type="entry name" value="OAF3"/>
</dbReference>
<dbReference type="PROSITE" id="PS50048">
    <property type="entry name" value="ZN2_CY6_FUNGAL_2"/>
    <property type="match status" value="1"/>
</dbReference>
<keyword evidence="1" id="KW-0479">Metal-binding</keyword>
<dbReference type="PANTHER" id="PTHR31069:SF31">
    <property type="entry name" value="MONODICTYPHENONE CLUSTER TRANSCRIPTION FACTOR-RELATED"/>
    <property type="match status" value="1"/>
</dbReference>
<keyword evidence="5" id="KW-0539">Nucleus</keyword>
<dbReference type="EMBL" id="JQFZ01000275">
    <property type="protein sequence ID" value="KGO51915.1"/>
    <property type="molecule type" value="Genomic_DNA"/>
</dbReference>
<gene>
    <name evidence="8" type="ORF">PEX2_063770</name>
</gene>
<dbReference type="GO" id="GO:0005634">
    <property type="term" value="C:nucleus"/>
    <property type="evidence" value="ECO:0007669"/>
    <property type="project" value="InterPro"/>
</dbReference>
<evidence type="ECO:0000256" key="1">
    <source>
        <dbReference type="ARBA" id="ARBA00022723"/>
    </source>
</evidence>
<keyword evidence="9" id="KW-1185">Reference proteome</keyword>
<proteinExistence type="predicted"/>
<evidence type="ECO:0000256" key="5">
    <source>
        <dbReference type="ARBA" id="ARBA00023242"/>
    </source>
</evidence>
<dbReference type="PhylomeDB" id="A0A0A2KE34"/>
<dbReference type="HOGENOM" id="CLU_031656_0_0_1"/>
<feature type="compositionally biased region" description="Polar residues" evidence="6">
    <location>
        <begin position="79"/>
        <end position="115"/>
    </location>
</feature>
<name>A0A0A2KE34_PENEN</name>
<dbReference type="GO" id="GO:0000981">
    <property type="term" value="F:DNA-binding transcription factor activity, RNA polymerase II-specific"/>
    <property type="evidence" value="ECO:0007669"/>
    <property type="project" value="InterPro"/>
</dbReference>
<dbReference type="PROSITE" id="PS00463">
    <property type="entry name" value="ZN2_CY6_FUNGAL_1"/>
    <property type="match status" value="1"/>
</dbReference>
<dbReference type="PANTHER" id="PTHR31069">
    <property type="entry name" value="OLEATE-ACTIVATED TRANSCRIPTION FACTOR 1-RELATED"/>
    <property type="match status" value="1"/>
</dbReference>
<accession>A0A0A2KE34</accession>
<dbReference type="Pfam" id="PF08493">
    <property type="entry name" value="AflR"/>
    <property type="match status" value="1"/>
</dbReference>
<dbReference type="RefSeq" id="XP_016594713.1">
    <property type="nucleotide sequence ID" value="XM_016743648.1"/>
</dbReference>
<protein>
    <submittedName>
        <fullName evidence="8">Aflatoxin biosynthesis regulatory protein</fullName>
    </submittedName>
</protein>
<evidence type="ECO:0000256" key="6">
    <source>
        <dbReference type="SAM" id="MobiDB-lite"/>
    </source>
</evidence>
<keyword evidence="3" id="KW-0238">DNA-binding</keyword>
<dbReference type="Proteomes" id="UP000030143">
    <property type="component" value="Unassembled WGS sequence"/>
</dbReference>
<evidence type="ECO:0000256" key="2">
    <source>
        <dbReference type="ARBA" id="ARBA00023015"/>
    </source>
</evidence>
<keyword evidence="2" id="KW-0805">Transcription regulation</keyword>
<evidence type="ECO:0000256" key="3">
    <source>
        <dbReference type="ARBA" id="ARBA00023125"/>
    </source>
</evidence>
<feature type="region of interest" description="Disordered" evidence="6">
    <location>
        <begin position="1"/>
        <end position="32"/>
    </location>
</feature>
<dbReference type="PRINTS" id="PR00755">
    <property type="entry name" value="AFLATOXINBRP"/>
</dbReference>
<organism evidence="8 9">
    <name type="scientific">Penicillium expansum</name>
    <name type="common">Blue mold rot fungus</name>
    <dbReference type="NCBI Taxonomy" id="27334"/>
    <lineage>
        <taxon>Eukaryota</taxon>
        <taxon>Fungi</taxon>
        <taxon>Dikarya</taxon>
        <taxon>Ascomycota</taxon>
        <taxon>Pezizomycotina</taxon>
        <taxon>Eurotiomycetes</taxon>
        <taxon>Eurotiomycetidae</taxon>
        <taxon>Eurotiales</taxon>
        <taxon>Aspergillaceae</taxon>
        <taxon>Penicillium</taxon>
    </lineage>
</organism>
<dbReference type="GeneID" id="27679068"/>
<dbReference type="Pfam" id="PF00172">
    <property type="entry name" value="Zn_clus"/>
    <property type="match status" value="1"/>
</dbReference>
<dbReference type="GO" id="GO:0045122">
    <property type="term" value="P:aflatoxin biosynthetic process"/>
    <property type="evidence" value="ECO:0007669"/>
    <property type="project" value="InterPro"/>
</dbReference>
<reference evidence="8 9" key="1">
    <citation type="journal article" date="2015" name="Mol. Plant Microbe Interact.">
        <title>Genome, transcriptome, and functional analyses of Penicillium expansum provide new insights into secondary metabolism and pathogenicity.</title>
        <authorList>
            <person name="Ballester A.R."/>
            <person name="Marcet-Houben M."/>
            <person name="Levin E."/>
            <person name="Sela N."/>
            <person name="Selma-Lazaro C."/>
            <person name="Carmona L."/>
            <person name="Wisniewski M."/>
            <person name="Droby S."/>
            <person name="Gonzalez-Candelas L."/>
            <person name="Gabaldon T."/>
        </authorList>
    </citation>
    <scope>NUCLEOTIDE SEQUENCE [LARGE SCALE GENOMIC DNA]</scope>
    <source>
        <strain evidence="8 9">MD-8</strain>
    </source>
</reference>
<dbReference type="InterPro" id="IPR001138">
    <property type="entry name" value="Zn2Cys6_DnaBD"/>
</dbReference>
<dbReference type="VEuPathDB" id="FungiDB:PEXP_093200"/>
<dbReference type="AlphaFoldDB" id="A0A0A2KE34"/>
<comment type="caution">
    <text evidence="8">The sequence shown here is derived from an EMBL/GenBank/DDBJ whole genome shotgun (WGS) entry which is preliminary data.</text>
</comment>
<sequence>MSVLDLGDRVLDRTTPPSPVMTPSRPSAGGTKLRDSCHACATSKIKCPKEKPACSKCESRGIKCQYFFAKRPGRRRENSTGGHLNSCTGKNNTSLHASPSNFKPSTDQKLQTNRSRNGDTIEFAGRSPGAAPAPPIGLPEIISFPDTPPDFTISISPIPDTPLGTCSSNLFSVIGDSSLFANLPDFDTDIDDMDFVIADPLDFERPLVDGDRATRPPNDIGSLLIPDESMDFSLGTSEINELASAMFTESSGAPSLASSSVHTPPIARSSAVHATTTTNSPCGCVAQALDLLKTLSSAHCKSTGTDLAPSWSNVNDTGVAKSVLSENKNHIEAVNSMLSCVSCTENAFLLAIISMIGLKVLERYASAARTKGSGSRSGSVESDTGLRSASSIISSSSTDHYMRALGRTYNKDGAASGCVPARLVLGELHRVQRLVNQLSTKLKGPRGNGRGLSQECLGRHSGVEDNDMAVATFFSSSTLAQMESDLRKSLSSLSTDIINRLRQN</sequence>
<feature type="domain" description="Zn(2)-C6 fungal-type" evidence="7">
    <location>
        <begin position="36"/>
        <end position="66"/>
    </location>
</feature>
<feature type="region of interest" description="Disordered" evidence="6">
    <location>
        <begin position="73"/>
        <end position="141"/>
    </location>
</feature>
<dbReference type="GO" id="GO:0003677">
    <property type="term" value="F:DNA binding"/>
    <property type="evidence" value="ECO:0007669"/>
    <property type="project" value="UniProtKB-KW"/>
</dbReference>
<evidence type="ECO:0000313" key="8">
    <source>
        <dbReference type="EMBL" id="KGO51915.1"/>
    </source>
</evidence>
<dbReference type="InterPro" id="IPR036864">
    <property type="entry name" value="Zn2-C6_fun-type_DNA-bd_sf"/>
</dbReference>
<dbReference type="SMART" id="SM00066">
    <property type="entry name" value="GAL4"/>
    <property type="match status" value="1"/>
</dbReference>
<dbReference type="GO" id="GO:0008270">
    <property type="term" value="F:zinc ion binding"/>
    <property type="evidence" value="ECO:0007669"/>
    <property type="project" value="InterPro"/>
</dbReference>
<evidence type="ECO:0000313" key="9">
    <source>
        <dbReference type="Proteomes" id="UP000030143"/>
    </source>
</evidence>
<evidence type="ECO:0000259" key="7">
    <source>
        <dbReference type="PROSITE" id="PS50048"/>
    </source>
</evidence>
<evidence type="ECO:0000256" key="4">
    <source>
        <dbReference type="ARBA" id="ARBA00023163"/>
    </source>
</evidence>
<dbReference type="Gene3D" id="4.10.240.10">
    <property type="entry name" value="Zn(2)-C6 fungal-type DNA-binding domain"/>
    <property type="match status" value="1"/>
</dbReference>
<dbReference type="STRING" id="27334.A0A0A2KE34"/>
<dbReference type="SUPFAM" id="SSF57701">
    <property type="entry name" value="Zn2/Cys6 DNA-binding domain"/>
    <property type="match status" value="1"/>
</dbReference>
<feature type="compositionally biased region" description="Basic and acidic residues" evidence="6">
    <location>
        <begin position="1"/>
        <end position="12"/>
    </location>
</feature>
<dbReference type="InterPro" id="IPR013700">
    <property type="entry name" value="AflR"/>
</dbReference>
<keyword evidence="4" id="KW-0804">Transcription</keyword>